<dbReference type="OrthoDB" id="8127035at2"/>
<protein>
    <submittedName>
        <fullName evidence="2">TIGR03809 family protein</fullName>
    </submittedName>
</protein>
<evidence type="ECO:0000313" key="2">
    <source>
        <dbReference type="EMBL" id="RDV02209.1"/>
    </source>
</evidence>
<evidence type="ECO:0000313" key="3">
    <source>
        <dbReference type="Proteomes" id="UP000263993"/>
    </source>
</evidence>
<organism evidence="2 3">
    <name type="scientific">Undibacter mobilis</name>
    <dbReference type="NCBI Taxonomy" id="2292256"/>
    <lineage>
        <taxon>Bacteria</taxon>
        <taxon>Pseudomonadati</taxon>
        <taxon>Pseudomonadota</taxon>
        <taxon>Alphaproteobacteria</taxon>
        <taxon>Hyphomicrobiales</taxon>
        <taxon>Nitrobacteraceae</taxon>
        <taxon>Undibacter</taxon>
    </lineage>
</organism>
<sequence>MRTLPGSTDLERIARRWHDLAEQRLAYYTELYRSGRWKHYYTQESFAVRMLDVIEDAKKWRQLAGRPMAQEPAQGEPAREMSVVRSAA</sequence>
<dbReference type="RefSeq" id="WP_115518331.1">
    <property type="nucleotide sequence ID" value="NZ_QRGO01000002.1"/>
</dbReference>
<feature type="region of interest" description="Disordered" evidence="1">
    <location>
        <begin position="66"/>
        <end position="88"/>
    </location>
</feature>
<proteinExistence type="predicted"/>
<dbReference type="InterPro" id="IPR022268">
    <property type="entry name" value="CHP03809"/>
</dbReference>
<gene>
    <name evidence="2" type="ORF">DXH78_16595</name>
</gene>
<accession>A0A371B3Q5</accession>
<name>A0A371B3Q5_9BRAD</name>
<evidence type="ECO:0000256" key="1">
    <source>
        <dbReference type="SAM" id="MobiDB-lite"/>
    </source>
</evidence>
<dbReference type="EMBL" id="QRGO01000002">
    <property type="protein sequence ID" value="RDV02209.1"/>
    <property type="molecule type" value="Genomic_DNA"/>
</dbReference>
<dbReference type="Proteomes" id="UP000263993">
    <property type="component" value="Unassembled WGS sequence"/>
</dbReference>
<reference evidence="3" key="1">
    <citation type="submission" date="2018-08" db="EMBL/GenBank/DDBJ databases">
        <authorList>
            <person name="Kim S.-J."/>
            <person name="Jung G.-Y."/>
        </authorList>
    </citation>
    <scope>NUCLEOTIDE SEQUENCE [LARGE SCALE GENOMIC DNA]</scope>
    <source>
        <strain evidence="3">GY_H</strain>
    </source>
</reference>
<keyword evidence="3" id="KW-1185">Reference proteome</keyword>
<comment type="caution">
    <text evidence="2">The sequence shown here is derived from an EMBL/GenBank/DDBJ whole genome shotgun (WGS) entry which is preliminary data.</text>
</comment>
<dbReference type="NCBIfam" id="TIGR03809">
    <property type="entry name" value="TIGR03809 family protein"/>
    <property type="match status" value="1"/>
</dbReference>
<dbReference type="AlphaFoldDB" id="A0A371B3Q5"/>